<dbReference type="PANTHER" id="PTHR46079">
    <property type="entry name" value="FERM DOMAIN-CONTAINING PROTEIN 4"/>
    <property type="match status" value="1"/>
</dbReference>
<dbReference type="GO" id="GO:0090162">
    <property type="term" value="P:establishment of epithelial cell polarity"/>
    <property type="evidence" value="ECO:0007669"/>
    <property type="project" value="InterPro"/>
</dbReference>
<evidence type="ECO:0000259" key="5">
    <source>
        <dbReference type="Pfam" id="PF11819"/>
    </source>
</evidence>
<proteinExistence type="predicted"/>
<feature type="compositionally biased region" description="Low complexity" evidence="4">
    <location>
        <begin position="379"/>
        <end position="393"/>
    </location>
</feature>
<reference evidence="6" key="1">
    <citation type="submission" date="2014-05" db="EMBL/GenBank/DDBJ databases">
        <title>The genome and life-stage specific transcriptomes of Globodera pallida elucidate key aspects of plant parasitism by a cyst nematode.</title>
        <authorList>
            <person name="Cotton J.A."/>
            <person name="Lilley C.J."/>
            <person name="Jones L.M."/>
            <person name="Kikuchi T."/>
            <person name="Reid A.J."/>
            <person name="Thorpe P."/>
            <person name="Tsai I.J."/>
            <person name="Beasley H."/>
            <person name="Blok V."/>
            <person name="Cock P.J.A."/>
            <person name="Van den Akker S.E."/>
            <person name="Holroyd N."/>
            <person name="Hunt M."/>
            <person name="Mantelin S."/>
            <person name="Naghra H."/>
            <person name="Pain A."/>
            <person name="Palomares-Rius J.E."/>
            <person name="Zarowiecki M."/>
            <person name="Berriman M."/>
            <person name="Jones J.T."/>
            <person name="Urwin P.E."/>
        </authorList>
    </citation>
    <scope>NUCLEOTIDE SEQUENCE [LARGE SCALE GENOMIC DNA]</scope>
    <source>
        <strain evidence="6">Lindley</strain>
    </source>
</reference>
<evidence type="ECO:0000256" key="4">
    <source>
        <dbReference type="SAM" id="MobiDB-lite"/>
    </source>
</evidence>
<dbReference type="InterPro" id="IPR021774">
    <property type="entry name" value="CUPID"/>
</dbReference>
<feature type="compositionally biased region" description="Polar residues" evidence="4">
    <location>
        <begin position="404"/>
        <end position="413"/>
    </location>
</feature>
<evidence type="ECO:0000256" key="2">
    <source>
        <dbReference type="ARBA" id="ARBA00022490"/>
    </source>
</evidence>
<reference evidence="7" key="2">
    <citation type="submission" date="2016-06" db="UniProtKB">
        <authorList>
            <consortium name="WormBaseParasite"/>
        </authorList>
    </citation>
    <scope>IDENTIFICATION</scope>
</reference>
<evidence type="ECO:0000313" key="7">
    <source>
        <dbReference type="WBParaSite" id="GPLIN_001415900"/>
    </source>
</evidence>
<dbReference type="Proteomes" id="UP000050741">
    <property type="component" value="Unassembled WGS sequence"/>
</dbReference>
<feature type="domain" description="Cytohesin Ubiquitin Protein Inducing" evidence="5">
    <location>
        <begin position="48"/>
        <end position="186"/>
    </location>
</feature>
<dbReference type="AlphaFoldDB" id="A0A183CMQ3"/>
<feature type="compositionally biased region" description="Low complexity" evidence="4">
    <location>
        <begin position="336"/>
        <end position="367"/>
    </location>
</feature>
<accession>A0A183CMQ3</accession>
<keyword evidence="3" id="KW-0175">Coiled coil</keyword>
<dbReference type="PANTHER" id="PTHR46079:SF2">
    <property type="entry name" value="FERM DOMAIN-CONTAINING PROTEIN"/>
    <property type="match status" value="1"/>
</dbReference>
<evidence type="ECO:0000256" key="3">
    <source>
        <dbReference type="ARBA" id="ARBA00023054"/>
    </source>
</evidence>
<feature type="region of interest" description="Disordered" evidence="4">
    <location>
        <begin position="1"/>
        <end position="63"/>
    </location>
</feature>
<keyword evidence="6" id="KW-1185">Reference proteome</keyword>
<sequence length="547" mass="59545">MPAARVADRSPMAHLPMRESARSQQQHHHQTKEPLPEEEVEPKQQQQQQQKNMNAAKSEEECRRENEICTRLMELRERLEEQLITRLEELKGICVVEGDLTGQLPKEIYKCLLPDEMEPTVKRRVGTTFKFPQEVLTIRRQNDDNDNGNDEPDEDRQLSQLSAEIELNRRIVAAAERLAKDKSANKSVRKKRRKDLQAAAQRLRSLEKGLHRMRLSSSKPDVSSMAMADGTAAASAASIGRQSGSGFSLNKAWPNFYHTLRMSNNTKSCPATPRGSVPDLSMTNAAAVAPAAADNVNGASDNCRRTTPSTAKKLHKMLSRDHLISVVSVSISQHSEVPSSSSSSSLSGHPSSSSGISSAAPSLSSSSNLLIMAPPPVPSRRSSSGSSISAGGRPTPPHHRRGGTPTTKNSSPTESDRTEAAVRQQQQQQSACGNHLTTAIEELVERDQLLVTTFPAVSDRCDNGTIIQLLKASSDFARFRSISAVLDKSARGDCSEMHFPRPNDRMEALLASIHRQSRVGSIASDISTNSATPNNDGGGTTTTTTLV</sequence>
<feature type="region of interest" description="Disordered" evidence="4">
    <location>
        <begin position="336"/>
        <end position="430"/>
    </location>
</feature>
<evidence type="ECO:0000256" key="1">
    <source>
        <dbReference type="ARBA" id="ARBA00004496"/>
    </source>
</evidence>
<dbReference type="GO" id="GO:0005737">
    <property type="term" value="C:cytoplasm"/>
    <property type="evidence" value="ECO:0007669"/>
    <property type="project" value="UniProtKB-SubCell"/>
</dbReference>
<evidence type="ECO:0000313" key="6">
    <source>
        <dbReference type="Proteomes" id="UP000050741"/>
    </source>
</evidence>
<organism evidence="6 7">
    <name type="scientific">Globodera pallida</name>
    <name type="common">Potato cyst nematode worm</name>
    <name type="synonym">Heterodera pallida</name>
    <dbReference type="NCBI Taxonomy" id="36090"/>
    <lineage>
        <taxon>Eukaryota</taxon>
        <taxon>Metazoa</taxon>
        <taxon>Ecdysozoa</taxon>
        <taxon>Nematoda</taxon>
        <taxon>Chromadorea</taxon>
        <taxon>Rhabditida</taxon>
        <taxon>Tylenchina</taxon>
        <taxon>Tylenchomorpha</taxon>
        <taxon>Tylenchoidea</taxon>
        <taxon>Heteroderidae</taxon>
        <taxon>Heteroderinae</taxon>
        <taxon>Globodera</taxon>
    </lineage>
</organism>
<comment type="subcellular location">
    <subcellularLocation>
        <location evidence="1">Cytoplasm</location>
    </subcellularLocation>
</comment>
<feature type="region of interest" description="Disordered" evidence="4">
    <location>
        <begin position="524"/>
        <end position="547"/>
    </location>
</feature>
<feature type="compositionally biased region" description="Polar residues" evidence="4">
    <location>
        <begin position="524"/>
        <end position="535"/>
    </location>
</feature>
<name>A0A183CMQ3_GLOPA</name>
<keyword evidence="2" id="KW-0963">Cytoplasm</keyword>
<protein>
    <submittedName>
        <fullName evidence="7">DUF3338 domain-containing protein</fullName>
    </submittedName>
</protein>
<dbReference type="WBParaSite" id="GPLIN_001415900">
    <property type="protein sequence ID" value="GPLIN_001415900"/>
    <property type="gene ID" value="GPLIN_001415900"/>
</dbReference>
<dbReference type="InterPro" id="IPR047176">
    <property type="entry name" value="FRMD4A/B"/>
</dbReference>
<dbReference type="Pfam" id="PF11819">
    <property type="entry name" value="CUPID"/>
    <property type="match status" value="1"/>
</dbReference>